<dbReference type="EMBL" id="CP065315">
    <property type="protein sequence ID" value="QQR06871.1"/>
    <property type="molecule type" value="Genomic_DNA"/>
</dbReference>
<dbReference type="RefSeq" id="WP_065534239.1">
    <property type="nucleotide sequence ID" value="NZ_CP015406.2"/>
</dbReference>
<organism evidence="2 3">
    <name type="scientific">Flavonifractor plautii</name>
    <name type="common">Fusobacterium plautii</name>
    <dbReference type="NCBI Taxonomy" id="292800"/>
    <lineage>
        <taxon>Bacteria</taxon>
        <taxon>Bacillati</taxon>
        <taxon>Bacillota</taxon>
        <taxon>Clostridia</taxon>
        <taxon>Eubacteriales</taxon>
        <taxon>Oscillospiraceae</taxon>
        <taxon>Flavonifractor</taxon>
    </lineage>
</organism>
<reference evidence="2 3" key="1">
    <citation type="submission" date="2020-11" db="EMBL/GenBank/DDBJ databases">
        <title>Closed and high quality bacterial genomes of the OMM12 community.</title>
        <authorList>
            <person name="Marbouty M."/>
            <person name="Lamy-Besnier Q."/>
            <person name="Debarbieux L."/>
            <person name="Koszul R."/>
        </authorList>
    </citation>
    <scope>NUCLEOTIDE SEQUENCE [LARGE SCALE GENOMIC DNA]</scope>
    <source>
        <strain evidence="2 3">YL31</strain>
    </source>
</reference>
<evidence type="ECO:0000259" key="1">
    <source>
        <dbReference type="PROSITE" id="PS50943"/>
    </source>
</evidence>
<name>A0AAX1KLL4_FLAPL</name>
<dbReference type="Pfam" id="PF13560">
    <property type="entry name" value="HTH_31"/>
    <property type="match status" value="1"/>
</dbReference>
<dbReference type="SMART" id="SM00530">
    <property type="entry name" value="HTH_XRE"/>
    <property type="match status" value="1"/>
</dbReference>
<dbReference type="SUPFAM" id="SSF47413">
    <property type="entry name" value="lambda repressor-like DNA-binding domains"/>
    <property type="match status" value="1"/>
</dbReference>
<dbReference type="InterPro" id="IPR001387">
    <property type="entry name" value="Cro/C1-type_HTH"/>
</dbReference>
<dbReference type="KEGG" id="fpla:A4U99_04885"/>
<dbReference type="InterPro" id="IPR010982">
    <property type="entry name" value="Lambda_DNA-bd_dom_sf"/>
</dbReference>
<gene>
    <name evidence="2" type="ORF">I5Q84_05135</name>
</gene>
<feature type="domain" description="HTH cro/C1-type" evidence="1">
    <location>
        <begin position="8"/>
        <end position="64"/>
    </location>
</feature>
<dbReference type="PROSITE" id="PS50943">
    <property type="entry name" value="HTH_CROC1"/>
    <property type="match status" value="1"/>
</dbReference>
<dbReference type="Proteomes" id="UP000595792">
    <property type="component" value="Chromosome"/>
</dbReference>
<evidence type="ECO:0000313" key="3">
    <source>
        <dbReference type="Proteomes" id="UP000595792"/>
    </source>
</evidence>
<evidence type="ECO:0000313" key="2">
    <source>
        <dbReference type="EMBL" id="QQR06871.1"/>
    </source>
</evidence>
<dbReference type="CDD" id="cd00093">
    <property type="entry name" value="HTH_XRE"/>
    <property type="match status" value="1"/>
</dbReference>
<accession>A0AAX1KLL4</accession>
<dbReference type="GO" id="GO:0003677">
    <property type="term" value="F:DNA binding"/>
    <property type="evidence" value="ECO:0007669"/>
    <property type="project" value="InterPro"/>
</dbReference>
<proteinExistence type="predicted"/>
<dbReference type="Gene3D" id="1.10.260.40">
    <property type="entry name" value="lambda repressor-like DNA-binding domains"/>
    <property type="match status" value="1"/>
</dbReference>
<dbReference type="AlphaFoldDB" id="A0AAX1KLL4"/>
<protein>
    <submittedName>
        <fullName evidence="2">Helix-turn-helix transcriptional regulator</fullName>
    </submittedName>
</protein>
<sequence>MSELSERLRRLREEKKPIKSMAVVSELCGLEKGAVGRYERGECIPGMEALVALADYYEVSLDYLIGRSRFR</sequence>